<evidence type="ECO:0000313" key="4">
    <source>
        <dbReference type="Proteomes" id="UP000721920"/>
    </source>
</evidence>
<feature type="transmembrane region" description="Helical" evidence="1">
    <location>
        <begin position="12"/>
        <end position="31"/>
    </location>
</feature>
<evidence type="ECO:0000256" key="1">
    <source>
        <dbReference type="SAM" id="Phobius"/>
    </source>
</evidence>
<keyword evidence="1" id="KW-0472">Membrane</keyword>
<keyword evidence="1" id="KW-0812">Transmembrane</keyword>
<dbReference type="AlphaFoldDB" id="A0A921F064"/>
<feature type="domain" description="GGDEF" evidence="2">
    <location>
        <begin position="242"/>
        <end position="376"/>
    </location>
</feature>
<keyword evidence="1" id="KW-1133">Transmembrane helix</keyword>
<dbReference type="SMART" id="SM00267">
    <property type="entry name" value="GGDEF"/>
    <property type="match status" value="1"/>
</dbReference>
<proteinExistence type="predicted"/>
<feature type="transmembrane region" description="Helical" evidence="1">
    <location>
        <begin position="148"/>
        <end position="166"/>
    </location>
</feature>
<dbReference type="PANTHER" id="PTHR45138:SF9">
    <property type="entry name" value="DIGUANYLATE CYCLASE DGCM-RELATED"/>
    <property type="match status" value="1"/>
</dbReference>
<organism evidence="3 4">
    <name type="scientific">Levilactobacillus hammesii</name>
    <dbReference type="NCBI Taxonomy" id="267633"/>
    <lineage>
        <taxon>Bacteria</taxon>
        <taxon>Bacillati</taxon>
        <taxon>Bacillota</taxon>
        <taxon>Bacilli</taxon>
        <taxon>Lactobacillales</taxon>
        <taxon>Lactobacillaceae</taxon>
        <taxon>Levilactobacillus</taxon>
    </lineage>
</organism>
<gene>
    <name evidence="3" type="ORF">K8U88_01405</name>
</gene>
<dbReference type="InterPro" id="IPR000160">
    <property type="entry name" value="GGDEF_dom"/>
</dbReference>
<protein>
    <submittedName>
        <fullName evidence="3">GGDEF domain-containing protein</fullName>
    </submittedName>
</protein>
<evidence type="ECO:0000313" key="3">
    <source>
        <dbReference type="EMBL" id="HJE86219.1"/>
    </source>
</evidence>
<dbReference type="InterPro" id="IPR029787">
    <property type="entry name" value="Nucleotide_cyclase"/>
</dbReference>
<dbReference type="InterPro" id="IPR043128">
    <property type="entry name" value="Rev_trsase/Diguanyl_cyclase"/>
</dbReference>
<feature type="transmembrane region" description="Helical" evidence="1">
    <location>
        <begin position="82"/>
        <end position="111"/>
    </location>
</feature>
<evidence type="ECO:0000259" key="2">
    <source>
        <dbReference type="PROSITE" id="PS50887"/>
    </source>
</evidence>
<sequence>MTWSHWQVPPFTTSVFFVLGVLTFYWVSYNWLISWTHAHQFNVSDESIRTWYGLIYMIVFVFGIQSLIVGQSYAWEFMNFELIAITFCAYFLNVRISYLLLFPIILVYMVFDGSLGYWQSWAHAITLFIFFVALNVAHTRFQGARHAVIPYLAIILPFGGLLWFWMKLKFGFSWGTLGEEWLYLMIFETLLYIYVSMLSHDAALKIQLAKFASHDALTQTGNFAAYTEDIERLFRRSSQRGQALSMMMFDIDHFKAINDTYGHSIGDNVLREVAATVQTVLAANDPHVKFYRTGGEEFNLLFSGYDVDATKTIVDQIFTAINHLEVPAGDDVVRLSVSVGVSAITTDDKAPMDFYNRVDRNLYHSKRHGRMQITVA</sequence>
<dbReference type="CDD" id="cd01949">
    <property type="entry name" value="GGDEF"/>
    <property type="match status" value="1"/>
</dbReference>
<accession>A0A921F064</accession>
<dbReference type="PROSITE" id="PS50887">
    <property type="entry name" value="GGDEF"/>
    <property type="match status" value="1"/>
</dbReference>
<dbReference type="EMBL" id="DYXN01000018">
    <property type="protein sequence ID" value="HJE86219.1"/>
    <property type="molecule type" value="Genomic_DNA"/>
</dbReference>
<dbReference type="Gene3D" id="3.30.70.270">
    <property type="match status" value="1"/>
</dbReference>
<reference evidence="3" key="1">
    <citation type="journal article" date="2021" name="PeerJ">
        <title>Extensive microbial diversity within the chicken gut microbiome revealed by metagenomics and culture.</title>
        <authorList>
            <person name="Gilroy R."/>
            <person name="Ravi A."/>
            <person name="Getino M."/>
            <person name="Pursley I."/>
            <person name="Horton D.L."/>
            <person name="Alikhan N.F."/>
            <person name="Baker D."/>
            <person name="Gharbi K."/>
            <person name="Hall N."/>
            <person name="Watson M."/>
            <person name="Adriaenssens E.M."/>
            <person name="Foster-Nyarko E."/>
            <person name="Jarju S."/>
            <person name="Secka A."/>
            <person name="Antonio M."/>
            <person name="Oren A."/>
            <person name="Chaudhuri R.R."/>
            <person name="La Ragione R."/>
            <person name="Hildebrand F."/>
            <person name="Pallen M.J."/>
        </authorList>
    </citation>
    <scope>NUCLEOTIDE SEQUENCE</scope>
    <source>
        <strain evidence="3">CHK173-2145</strain>
    </source>
</reference>
<dbReference type="GO" id="GO:0052621">
    <property type="term" value="F:diguanylate cyclase activity"/>
    <property type="evidence" value="ECO:0007669"/>
    <property type="project" value="TreeGrafter"/>
</dbReference>
<dbReference type="PANTHER" id="PTHR45138">
    <property type="entry name" value="REGULATORY COMPONENTS OF SENSORY TRANSDUCTION SYSTEM"/>
    <property type="match status" value="1"/>
</dbReference>
<dbReference type="NCBIfam" id="TIGR00254">
    <property type="entry name" value="GGDEF"/>
    <property type="match status" value="1"/>
</dbReference>
<name>A0A921F064_9LACO</name>
<reference evidence="3" key="2">
    <citation type="submission" date="2021-09" db="EMBL/GenBank/DDBJ databases">
        <authorList>
            <person name="Gilroy R."/>
        </authorList>
    </citation>
    <scope>NUCLEOTIDE SEQUENCE</scope>
    <source>
        <strain evidence="3">CHK173-2145</strain>
    </source>
</reference>
<dbReference type="Pfam" id="PF00990">
    <property type="entry name" value="GGDEF"/>
    <property type="match status" value="1"/>
</dbReference>
<comment type="caution">
    <text evidence="3">The sequence shown here is derived from an EMBL/GenBank/DDBJ whole genome shotgun (WGS) entry which is preliminary data.</text>
</comment>
<dbReference type="InterPro" id="IPR050469">
    <property type="entry name" value="Diguanylate_Cyclase"/>
</dbReference>
<feature type="transmembrane region" description="Helical" evidence="1">
    <location>
        <begin position="181"/>
        <end position="200"/>
    </location>
</feature>
<feature type="transmembrane region" description="Helical" evidence="1">
    <location>
        <begin position="51"/>
        <end position="70"/>
    </location>
</feature>
<feature type="transmembrane region" description="Helical" evidence="1">
    <location>
        <begin position="117"/>
        <end position="136"/>
    </location>
</feature>
<dbReference type="SUPFAM" id="SSF55073">
    <property type="entry name" value="Nucleotide cyclase"/>
    <property type="match status" value="1"/>
</dbReference>
<dbReference type="Proteomes" id="UP000721920">
    <property type="component" value="Unassembled WGS sequence"/>
</dbReference>